<keyword evidence="1" id="KW-0378">Hydrolase</keyword>
<evidence type="ECO:0000259" key="3">
    <source>
        <dbReference type="Pfam" id="PF00144"/>
    </source>
</evidence>
<feature type="domain" description="Beta-lactamase-related" evidence="3">
    <location>
        <begin position="44"/>
        <end position="373"/>
    </location>
</feature>
<dbReference type="AlphaFoldDB" id="A0AAW5EV95"/>
<dbReference type="GeneID" id="61367842"/>
<proteinExistence type="predicted"/>
<evidence type="ECO:0000256" key="2">
    <source>
        <dbReference type="SAM" id="SignalP"/>
    </source>
</evidence>
<dbReference type="GO" id="GO:0016787">
    <property type="term" value="F:hydrolase activity"/>
    <property type="evidence" value="ECO:0007669"/>
    <property type="project" value="UniProtKB-KW"/>
</dbReference>
<comment type="caution">
    <text evidence="4">The sequence shown here is derived from an EMBL/GenBank/DDBJ whole genome shotgun (WGS) entry which is preliminary data.</text>
</comment>
<organism evidence="4 5">
    <name type="scientific">Novacetimonas hansenii</name>
    <name type="common">Komagataeibacter hansenii</name>
    <dbReference type="NCBI Taxonomy" id="436"/>
    <lineage>
        <taxon>Bacteria</taxon>
        <taxon>Pseudomonadati</taxon>
        <taxon>Pseudomonadota</taxon>
        <taxon>Alphaproteobacteria</taxon>
        <taxon>Acetobacterales</taxon>
        <taxon>Acetobacteraceae</taxon>
        <taxon>Novacetimonas</taxon>
    </lineage>
</organism>
<dbReference type="PANTHER" id="PTHR43283">
    <property type="entry name" value="BETA-LACTAMASE-RELATED"/>
    <property type="match status" value="1"/>
</dbReference>
<dbReference type="Gene3D" id="3.40.710.10">
    <property type="entry name" value="DD-peptidase/beta-lactamase superfamily"/>
    <property type="match status" value="1"/>
</dbReference>
<dbReference type="InterPro" id="IPR001466">
    <property type="entry name" value="Beta-lactam-related"/>
</dbReference>
<protein>
    <submittedName>
        <fullName evidence="4">Beta-lactamase family protein</fullName>
    </submittedName>
</protein>
<dbReference type="Pfam" id="PF00144">
    <property type="entry name" value="Beta-lactamase"/>
    <property type="match status" value="1"/>
</dbReference>
<feature type="chain" id="PRO_5043375014" evidence="2">
    <location>
        <begin position="30"/>
        <end position="394"/>
    </location>
</feature>
<sequence length="394" mass="43291">MHALPATRHLRRRHALLLATAAATLGACARTSHGQRTTRNMAEIDHLLEQAVATHATPGVVCAIGHAGKVVYRSVRGQRAIAPVAETMTWDTVFDMASLTKAVITAPCVMQLWEQGRFDLDDPVCRYLPHFAAAGKSGITIRHLLTHYSGLQPDLGLTDKWHGRDAAFRLAMNTVPDHPPGSRFVYSDINFITLGFLVEKLSGMTLDTYATRYILAPLGMRMSRFLPPETWRAQIAPTQFDDDGHMLRGQVHDPSARRMGGVAGHAGLFSTADDMCVYAQALLDRRAGRPSAFPLQTRTLVMMTTPQQPQGQTDLRGLGWDISTHYSSPRGDRFPMNSFGHTGFTGTSLWLDPDSDTYVLILTNRVHPDGRGNVIRLRHDVATAAAIALSIPRA</sequence>
<dbReference type="InterPro" id="IPR012338">
    <property type="entry name" value="Beta-lactam/transpept-like"/>
</dbReference>
<dbReference type="SUPFAM" id="SSF56601">
    <property type="entry name" value="beta-lactamase/transpeptidase-like"/>
    <property type="match status" value="1"/>
</dbReference>
<name>A0AAW5EV95_NOVHA</name>
<dbReference type="EMBL" id="JAIBCX010000066">
    <property type="protein sequence ID" value="MCJ8355250.1"/>
    <property type="molecule type" value="Genomic_DNA"/>
</dbReference>
<dbReference type="RefSeq" id="WP_062809219.1">
    <property type="nucleotide sequence ID" value="NZ_CP062147.1"/>
</dbReference>
<evidence type="ECO:0000313" key="4">
    <source>
        <dbReference type="EMBL" id="MCJ8355250.1"/>
    </source>
</evidence>
<reference evidence="4" key="2">
    <citation type="submission" date="2022-03" db="EMBL/GenBank/DDBJ databases">
        <authorList>
            <person name="Ryngajllo M."/>
            <person name="Jacek P."/>
            <person name="Kubiak K."/>
        </authorList>
    </citation>
    <scope>NUCLEOTIDE SEQUENCE</scope>
    <source>
        <strain evidence="4">SI1</strain>
    </source>
</reference>
<dbReference type="InterPro" id="IPR050789">
    <property type="entry name" value="Diverse_Enzym_Activities"/>
</dbReference>
<dbReference type="PANTHER" id="PTHR43283:SF11">
    <property type="entry name" value="BETA-LACTAMASE-RELATED DOMAIN-CONTAINING PROTEIN"/>
    <property type="match status" value="1"/>
</dbReference>
<feature type="signal peptide" evidence="2">
    <location>
        <begin position="1"/>
        <end position="29"/>
    </location>
</feature>
<keyword evidence="2" id="KW-0732">Signal</keyword>
<evidence type="ECO:0000313" key="5">
    <source>
        <dbReference type="Proteomes" id="UP001202887"/>
    </source>
</evidence>
<dbReference type="Proteomes" id="UP001202887">
    <property type="component" value="Unassembled WGS sequence"/>
</dbReference>
<reference evidence="4" key="1">
    <citation type="journal article" date="2021" name="Polymers (Basel)">
        <title>Highly Stretchable Bacterial Cellulose Produced by Komagataeibacter hansenii SI1.</title>
        <authorList>
            <person name="Cielecka I."/>
            <person name="Ryngajllo M."/>
            <person name="Maniukiewicz W."/>
            <person name="Bielecki S."/>
        </authorList>
    </citation>
    <scope>NUCLEOTIDE SEQUENCE</scope>
    <source>
        <strain evidence="4">SI1</strain>
    </source>
</reference>
<accession>A0AAW5EV95</accession>
<gene>
    <name evidence="4" type="ORF">K1W68_14825</name>
</gene>
<evidence type="ECO:0000256" key="1">
    <source>
        <dbReference type="ARBA" id="ARBA00022801"/>
    </source>
</evidence>